<keyword evidence="1" id="KW-1133">Transmembrane helix</keyword>
<feature type="transmembrane region" description="Helical" evidence="1">
    <location>
        <begin position="221"/>
        <end position="244"/>
    </location>
</feature>
<evidence type="ECO:0000313" key="2">
    <source>
        <dbReference type="EMBL" id="SBV95494.1"/>
    </source>
</evidence>
<keyword evidence="1" id="KW-0812">Transmembrane</keyword>
<feature type="transmembrane region" description="Helical" evidence="1">
    <location>
        <begin position="280"/>
        <end position="301"/>
    </location>
</feature>
<accession>A0A212J7R9</accession>
<reference evidence="2" key="1">
    <citation type="submission" date="2016-04" db="EMBL/GenBank/DDBJ databases">
        <authorList>
            <person name="Evans L.H."/>
            <person name="Alamgir A."/>
            <person name="Owens N."/>
            <person name="Weber N.D."/>
            <person name="Virtaneva K."/>
            <person name="Barbian K."/>
            <person name="Babar A."/>
            <person name="Rosenke K."/>
        </authorList>
    </citation>
    <scope>NUCLEOTIDE SEQUENCE</scope>
    <source>
        <strain evidence="2">86</strain>
    </source>
</reference>
<protein>
    <submittedName>
        <fullName evidence="2">Uncharacterized protein</fullName>
    </submittedName>
</protein>
<dbReference type="AlphaFoldDB" id="A0A212J7R9"/>
<organism evidence="2">
    <name type="scientific">uncultured delta proteobacterium</name>
    <dbReference type="NCBI Taxonomy" id="34034"/>
    <lineage>
        <taxon>Bacteria</taxon>
        <taxon>Deltaproteobacteria</taxon>
        <taxon>environmental samples</taxon>
    </lineage>
</organism>
<proteinExistence type="predicted"/>
<gene>
    <name evidence="2" type="ORF">KL86DPRO_10877</name>
</gene>
<name>A0A212J7R9_9DELT</name>
<dbReference type="EMBL" id="FLUQ01000001">
    <property type="protein sequence ID" value="SBV95494.1"/>
    <property type="molecule type" value="Genomic_DNA"/>
</dbReference>
<evidence type="ECO:0000256" key="1">
    <source>
        <dbReference type="SAM" id="Phobius"/>
    </source>
</evidence>
<keyword evidence="1" id="KW-0472">Membrane</keyword>
<sequence length="395" mass="42288">MSAGGVLTEFLASVGFKADEKSLKASLTKVAAFGATVQMMAVGIYAGLVKVASGEAEMARKAEKLGTTSDKLQELGYIAEQSGSSLDAVTRSMEGLVSKNPRIKDAAKALEVAGDRMKRMNDMQRKAYAARMGIDPSLIPALINDASALKDEFRAMYSVAGIDAKEAGKASKEFMGEIGKLSTMVGLLAKSVSLAFIGKIRHDVANLRKVIMENFDKIKRIFEGAIAIILRIAAVISGFAYRVITWISALVSWFDKLSDGQKQVIVGVGLLLAAWKLMNAGFLATPIGMIITGLLGIVALVDDYLTFMEGGEPGPLPKDFTEYPNPTEGEINAEARAYVLGQLAALDAEYLTARVLAGLAVGDAFAREQYNIHEEEAAVWRERLAAIPPAEEVSV</sequence>